<dbReference type="FunFam" id="3.40.309.10:FF:000006">
    <property type="entry name" value="Gamma-glutamyl phosphate reductase"/>
    <property type="match status" value="1"/>
</dbReference>
<comment type="function">
    <text evidence="7">Catalyzes the NADPH-dependent reduction of L-glutamate 5-phosphate into L-glutamate 5-semialdehyde and phosphate. The product spontaneously undergoes cyclization to form 1-pyrroline-5-carboxylate.</text>
</comment>
<dbReference type="NCBIfam" id="NF001221">
    <property type="entry name" value="PRK00197.1"/>
    <property type="match status" value="1"/>
</dbReference>
<dbReference type="InterPro" id="IPR020593">
    <property type="entry name" value="G-glutamylP_reductase_CS"/>
</dbReference>
<evidence type="ECO:0000256" key="7">
    <source>
        <dbReference type="HAMAP-Rule" id="MF_00412"/>
    </source>
</evidence>
<comment type="catalytic activity">
    <reaction evidence="6 7">
        <text>L-glutamate 5-semialdehyde + phosphate + NADP(+) = L-glutamyl 5-phosphate + NADPH + H(+)</text>
        <dbReference type="Rhea" id="RHEA:19541"/>
        <dbReference type="ChEBI" id="CHEBI:15378"/>
        <dbReference type="ChEBI" id="CHEBI:43474"/>
        <dbReference type="ChEBI" id="CHEBI:57783"/>
        <dbReference type="ChEBI" id="CHEBI:58066"/>
        <dbReference type="ChEBI" id="CHEBI:58274"/>
        <dbReference type="ChEBI" id="CHEBI:58349"/>
        <dbReference type="EC" id="1.2.1.41"/>
    </reaction>
</comment>
<dbReference type="AlphaFoldDB" id="A0A4Y9RWU9"/>
<keyword evidence="7" id="KW-0963">Cytoplasm</keyword>
<comment type="pathway">
    <text evidence="1 7">Amino-acid biosynthesis; L-proline biosynthesis; L-glutamate 5-semialdehyde from L-glutamate: step 2/2.</text>
</comment>
<dbReference type="PANTHER" id="PTHR11063:SF8">
    <property type="entry name" value="DELTA-1-PYRROLINE-5-CARBOXYLATE SYNTHASE"/>
    <property type="match status" value="1"/>
</dbReference>
<dbReference type="InterPro" id="IPR016161">
    <property type="entry name" value="Ald_DH/histidinol_DH"/>
</dbReference>
<evidence type="ECO:0000259" key="8">
    <source>
        <dbReference type="Pfam" id="PF00171"/>
    </source>
</evidence>
<dbReference type="OrthoDB" id="9809970at2"/>
<dbReference type="PANTHER" id="PTHR11063">
    <property type="entry name" value="GLUTAMATE SEMIALDEHYDE DEHYDROGENASE"/>
    <property type="match status" value="1"/>
</dbReference>
<dbReference type="HAMAP" id="MF_00412">
    <property type="entry name" value="ProA"/>
    <property type="match status" value="1"/>
</dbReference>
<keyword evidence="5 7" id="KW-0560">Oxidoreductase</keyword>
<organism evidence="9 10">
    <name type="scientific">Brevundimonas intermedia</name>
    <dbReference type="NCBI Taxonomy" id="74315"/>
    <lineage>
        <taxon>Bacteria</taxon>
        <taxon>Pseudomonadati</taxon>
        <taxon>Pseudomonadota</taxon>
        <taxon>Alphaproteobacteria</taxon>
        <taxon>Caulobacterales</taxon>
        <taxon>Caulobacteraceae</taxon>
        <taxon>Brevundimonas</taxon>
    </lineage>
</organism>
<dbReference type="Gene3D" id="3.40.605.10">
    <property type="entry name" value="Aldehyde Dehydrogenase, Chain A, domain 1"/>
    <property type="match status" value="1"/>
</dbReference>
<feature type="domain" description="Aldehyde dehydrogenase" evidence="8">
    <location>
        <begin position="319"/>
        <end position="414"/>
    </location>
</feature>
<evidence type="ECO:0000256" key="6">
    <source>
        <dbReference type="ARBA" id="ARBA00049024"/>
    </source>
</evidence>
<dbReference type="NCBIfam" id="TIGR00407">
    <property type="entry name" value="proA"/>
    <property type="match status" value="1"/>
</dbReference>
<reference evidence="9 10" key="1">
    <citation type="submission" date="2019-03" db="EMBL/GenBank/DDBJ databases">
        <title>Draft genome of Brevundimonas sp. a heavy metal resistant soil bacteria.</title>
        <authorList>
            <person name="Soto J."/>
        </authorList>
    </citation>
    <scope>NUCLEOTIDE SEQUENCE [LARGE SCALE GENOMIC DNA]</scope>
    <source>
        <strain evidence="9 10">B-10</strain>
    </source>
</reference>
<evidence type="ECO:0000256" key="5">
    <source>
        <dbReference type="ARBA" id="ARBA00023002"/>
    </source>
</evidence>
<dbReference type="InterPro" id="IPR016163">
    <property type="entry name" value="Ald_DH_C"/>
</dbReference>
<dbReference type="EMBL" id="SPVH01000006">
    <property type="protein sequence ID" value="TFW12285.1"/>
    <property type="molecule type" value="Genomic_DNA"/>
</dbReference>
<comment type="similarity">
    <text evidence="7">Belongs to the gamma-glutamyl phosphate reductase family.</text>
</comment>
<keyword evidence="4 7" id="KW-0521">NADP</keyword>
<dbReference type="GO" id="GO:0004350">
    <property type="term" value="F:glutamate-5-semialdehyde dehydrogenase activity"/>
    <property type="evidence" value="ECO:0007669"/>
    <property type="project" value="UniProtKB-UniRule"/>
</dbReference>
<feature type="domain" description="Aldehyde dehydrogenase" evidence="8">
    <location>
        <begin position="17"/>
        <end position="288"/>
    </location>
</feature>
<accession>A0A4Y9RWU9</accession>
<dbReference type="InterPro" id="IPR015590">
    <property type="entry name" value="Aldehyde_DH_dom"/>
</dbReference>
<dbReference type="GO" id="GO:0005737">
    <property type="term" value="C:cytoplasm"/>
    <property type="evidence" value="ECO:0007669"/>
    <property type="project" value="UniProtKB-SubCell"/>
</dbReference>
<dbReference type="Proteomes" id="UP000298216">
    <property type="component" value="Unassembled WGS sequence"/>
</dbReference>
<dbReference type="CDD" id="cd07079">
    <property type="entry name" value="ALDH_F18-19_ProA-GPR"/>
    <property type="match status" value="1"/>
</dbReference>
<dbReference type="GO" id="GO:0050661">
    <property type="term" value="F:NADP binding"/>
    <property type="evidence" value="ECO:0007669"/>
    <property type="project" value="InterPro"/>
</dbReference>
<dbReference type="EC" id="1.2.1.41" evidence="7"/>
<gene>
    <name evidence="7" type="primary">proA</name>
    <name evidence="9" type="ORF">EGY25_09665</name>
</gene>
<dbReference type="GO" id="GO:0055129">
    <property type="term" value="P:L-proline biosynthetic process"/>
    <property type="evidence" value="ECO:0007669"/>
    <property type="project" value="UniProtKB-UniRule"/>
</dbReference>
<evidence type="ECO:0000256" key="1">
    <source>
        <dbReference type="ARBA" id="ARBA00004985"/>
    </source>
</evidence>
<dbReference type="InterPro" id="IPR016162">
    <property type="entry name" value="Ald_DH_N"/>
</dbReference>
<evidence type="ECO:0000313" key="9">
    <source>
        <dbReference type="EMBL" id="TFW12285.1"/>
    </source>
</evidence>
<dbReference type="UniPathway" id="UPA00098">
    <property type="reaction ID" value="UER00360"/>
</dbReference>
<keyword evidence="3 7" id="KW-0641">Proline biosynthesis</keyword>
<keyword evidence="10" id="KW-1185">Reference proteome</keyword>
<dbReference type="Pfam" id="PF00171">
    <property type="entry name" value="Aldedh"/>
    <property type="match status" value="2"/>
</dbReference>
<comment type="caution">
    <text evidence="9">The sequence shown here is derived from an EMBL/GenBank/DDBJ whole genome shotgun (WGS) entry which is preliminary data.</text>
</comment>
<keyword evidence="2 7" id="KW-0028">Amino-acid biosynthesis</keyword>
<proteinExistence type="inferred from homology"/>
<comment type="subcellular location">
    <subcellularLocation>
        <location evidence="7">Cytoplasm</location>
    </subcellularLocation>
</comment>
<evidence type="ECO:0000256" key="4">
    <source>
        <dbReference type="ARBA" id="ARBA00022857"/>
    </source>
</evidence>
<dbReference type="RefSeq" id="WP_135194766.1">
    <property type="nucleotide sequence ID" value="NZ_SPVH01000006.1"/>
</dbReference>
<dbReference type="SUPFAM" id="SSF53720">
    <property type="entry name" value="ALDH-like"/>
    <property type="match status" value="1"/>
</dbReference>
<dbReference type="InterPro" id="IPR012134">
    <property type="entry name" value="Glu-5-SA_DH"/>
</dbReference>
<dbReference type="Gene3D" id="3.40.309.10">
    <property type="entry name" value="Aldehyde Dehydrogenase, Chain A, domain 2"/>
    <property type="match status" value="1"/>
</dbReference>
<dbReference type="InterPro" id="IPR000965">
    <property type="entry name" value="GPR_dom"/>
</dbReference>
<protein>
    <recommendedName>
        <fullName evidence="7">Gamma-glutamyl phosphate reductase</fullName>
        <shortName evidence="7">GPR</shortName>
        <ecNumber evidence="7">1.2.1.41</ecNumber>
    </recommendedName>
    <alternativeName>
        <fullName evidence="7">Glutamate-5-semialdehyde dehydrogenase</fullName>
    </alternativeName>
    <alternativeName>
        <fullName evidence="7">Glutamyl-gamma-semialdehyde dehydrogenase</fullName>
        <shortName evidence="7">GSA dehydrogenase</shortName>
    </alternativeName>
</protein>
<dbReference type="PROSITE" id="PS01223">
    <property type="entry name" value="PROA"/>
    <property type="match status" value="1"/>
</dbReference>
<evidence type="ECO:0000256" key="3">
    <source>
        <dbReference type="ARBA" id="ARBA00022650"/>
    </source>
</evidence>
<evidence type="ECO:0000313" key="10">
    <source>
        <dbReference type="Proteomes" id="UP000298216"/>
    </source>
</evidence>
<sequence length="425" mass="44212">MTDLKTRLLDPQMLEMGQRARAAAAALREAPAAARTRALELLSAKLAAAEPALLAANARDVDAARANGMTEALIDRLSLTPARVAGMAQAVATIAAVPDPLGVETERWTPANGLDIARVRTPIGVLGVIYESRPNVTADAAALCIRSGNAAILRCGSDCLQSSLAIAALIAEALAEADLPADAVQLVDTPDREAVGLMLTGLNGAIDVIIPRGGKSLVARVQAEARTAVLSHLEGLNHTYLHEAADLDAARAIVLNAKMRRVSVCGATETLLVDRAGAQRLLPAVAADLIAAGCELRGDAEACALVPAMIPATEADWITEYLAPILAVRIVDDLDAATDHIARYGSGHTEAIVTTDTAAAERFAARVDSAIVLINASTQFADGGEFGFGGEIGISTNRLHARGPVGAEQLTTYKYVVRGRGQIRP</sequence>
<evidence type="ECO:0000256" key="2">
    <source>
        <dbReference type="ARBA" id="ARBA00022605"/>
    </source>
</evidence>
<name>A0A4Y9RWU9_9CAUL</name>
<dbReference type="PIRSF" id="PIRSF000151">
    <property type="entry name" value="GPR"/>
    <property type="match status" value="1"/>
</dbReference>